<dbReference type="AlphaFoldDB" id="A0AAE0RV29"/>
<reference evidence="5" key="1">
    <citation type="journal article" date="2021" name="Genome Biol. Evol.">
        <title>A High-Quality Reference Genome for a Parasitic Bivalve with Doubly Uniparental Inheritance (Bivalvia: Unionida).</title>
        <authorList>
            <person name="Smith C.H."/>
        </authorList>
    </citation>
    <scope>NUCLEOTIDE SEQUENCE</scope>
    <source>
        <strain evidence="5">CHS0354</strain>
    </source>
</reference>
<dbReference type="GO" id="GO:0031436">
    <property type="term" value="C:BRCA1-BARD1 complex"/>
    <property type="evidence" value="ECO:0007669"/>
    <property type="project" value="TreeGrafter"/>
</dbReference>
<keyword evidence="2 3" id="KW-0040">ANK repeat</keyword>
<evidence type="ECO:0000313" key="6">
    <source>
        <dbReference type="Proteomes" id="UP001195483"/>
    </source>
</evidence>
<dbReference type="EMBL" id="JAEAOA010001802">
    <property type="protein sequence ID" value="KAK3580166.1"/>
    <property type="molecule type" value="Genomic_DNA"/>
</dbReference>
<comment type="caution">
    <text evidence="5">The sequence shown here is derived from an EMBL/GenBank/DDBJ whole genome shotgun (WGS) entry which is preliminary data.</text>
</comment>
<dbReference type="SUPFAM" id="SSF48403">
    <property type="entry name" value="Ankyrin repeat"/>
    <property type="match status" value="1"/>
</dbReference>
<proteinExistence type="predicted"/>
<feature type="repeat" description="ANK" evidence="3">
    <location>
        <begin position="129"/>
        <end position="161"/>
    </location>
</feature>
<dbReference type="Gene3D" id="1.25.40.20">
    <property type="entry name" value="Ankyrin repeat-containing domain"/>
    <property type="match status" value="1"/>
</dbReference>
<dbReference type="PANTHER" id="PTHR24171">
    <property type="entry name" value="ANKYRIN REPEAT DOMAIN-CONTAINING PROTEIN 39-RELATED"/>
    <property type="match status" value="1"/>
</dbReference>
<reference evidence="5" key="3">
    <citation type="submission" date="2023-05" db="EMBL/GenBank/DDBJ databases">
        <authorList>
            <person name="Smith C.H."/>
        </authorList>
    </citation>
    <scope>NUCLEOTIDE SEQUENCE</scope>
    <source>
        <strain evidence="5">CHS0354</strain>
        <tissue evidence="5">Mantle</tissue>
    </source>
</reference>
<dbReference type="Gene3D" id="2.60.220.30">
    <property type="match status" value="1"/>
</dbReference>
<accession>A0AAE0RV29</accession>
<dbReference type="PROSITE" id="PS50088">
    <property type="entry name" value="ANK_REPEAT"/>
    <property type="match status" value="2"/>
</dbReference>
<dbReference type="PROSITE" id="PS50297">
    <property type="entry name" value="ANK_REP_REGION"/>
    <property type="match status" value="2"/>
</dbReference>
<evidence type="ECO:0000256" key="1">
    <source>
        <dbReference type="ARBA" id="ARBA00022737"/>
    </source>
</evidence>
<evidence type="ECO:0000256" key="2">
    <source>
        <dbReference type="ARBA" id="ARBA00023043"/>
    </source>
</evidence>
<dbReference type="Pfam" id="PF12796">
    <property type="entry name" value="Ank_2"/>
    <property type="match status" value="1"/>
</dbReference>
<gene>
    <name evidence="5" type="ORF">CHS0354_030281</name>
</gene>
<evidence type="ECO:0000256" key="3">
    <source>
        <dbReference type="PROSITE-ProRule" id="PRU00023"/>
    </source>
</evidence>
<dbReference type="InterPro" id="IPR036770">
    <property type="entry name" value="Ankyrin_rpt-contain_sf"/>
</dbReference>
<keyword evidence="6" id="KW-1185">Reference proteome</keyword>
<evidence type="ECO:0000256" key="4">
    <source>
        <dbReference type="SAM" id="MobiDB-lite"/>
    </source>
</evidence>
<dbReference type="SMART" id="SM00248">
    <property type="entry name" value="ANK"/>
    <property type="match status" value="2"/>
</dbReference>
<sequence length="934" mass="106442">MGNRHSPKKTDIVEEIDETGGEKNHNQQESDNGQVPEPENHDEGLTGDTIQPDPDTISLVGSDISSLTSRTNPDLPQKVWGVLYPREKKIILSGTGAKLVNDAKRSDLKSIKKILEEHKDLDLDCTDEHGQAAIHYAASRGHVDILRLLQQNGAKLDFPDKQKGKSALHHAVSRDQVKAVEYLVYAGASMTVKDKEGKMPDECCTNERMRMTLRNLRAAKNEVPEIRLETNKVHEGSKTLFKNIGLAVKYINNGKGDFFIMMCRRNTTENSDIDFGFQEKEEVVSDVFVYRISCNQGKLPSTLVVPLFSGPEEKEEVVIKTNNGNEFPATDVSNLKDKEKKWTCKFNADLQKYKAFVAVCRPKKETFEVGTEASTVHSAVDERVEISIPENTFEEPTKVTMEITEPPETIERQTEDFKDILSATSFYSIVAEGGQPTKSINFKVPLPTNFYGDGSVVILSMDKDDEEEDENSWSILDFNAKVIDDRIVFDVTSFSVKVGVESLYLKKSGNDHVLKRQVSQLYRKSRRREHSVIFLMLMKRIGETNTWSVTVECCHADKVEERQKHWENESYEKQEEKSEDQIVALSKQKYRVKLNDAIKVVGTSEEVNLEFHPKRYNFQQFLIEMNEEKPFVTGKLEIIQLPLRPGSAGEDEKLGEEILLKSFEFKLHRIVVQIISDHPIDRMSKSDEPTDPKDSSEFLNDNYMKELMSQVEDDWFPVIILMGISFTEVEQVLTTQGDLWDSLISMILSWRNKSKAQEHLGVPVIVSALAKGGAFALSRTFCGDLKKWHDKQENHDDDFCKWLKKAYADCNLLNPGDYPCPMSDSYLAIVSTQLEPSFEMAQALHLTKEEHSLVFEDQAYISNRLKAMKLLVMFRMKSPSLIKGLEDLIQALEVLKKPRPKKWAMMCARAWVKRTADPKDPFRTQVDELMKKLN</sequence>
<dbReference type="GO" id="GO:0085020">
    <property type="term" value="P:protein K6-linked ubiquitination"/>
    <property type="evidence" value="ECO:0007669"/>
    <property type="project" value="TreeGrafter"/>
</dbReference>
<reference evidence="5" key="2">
    <citation type="journal article" date="2021" name="Genome Biol. Evol.">
        <title>Developing a high-quality reference genome for a parasitic bivalve with doubly uniparental inheritance (Bivalvia: Unionida).</title>
        <authorList>
            <person name="Smith C.H."/>
        </authorList>
    </citation>
    <scope>NUCLEOTIDE SEQUENCE</scope>
    <source>
        <strain evidence="5">CHS0354</strain>
        <tissue evidence="5">Mantle</tissue>
    </source>
</reference>
<keyword evidence="1" id="KW-0677">Repeat</keyword>
<name>A0AAE0RV29_9BIVA</name>
<feature type="repeat" description="ANK" evidence="3">
    <location>
        <begin position="163"/>
        <end position="195"/>
    </location>
</feature>
<organism evidence="5 6">
    <name type="scientific">Potamilus streckersoni</name>
    <dbReference type="NCBI Taxonomy" id="2493646"/>
    <lineage>
        <taxon>Eukaryota</taxon>
        <taxon>Metazoa</taxon>
        <taxon>Spiralia</taxon>
        <taxon>Lophotrochozoa</taxon>
        <taxon>Mollusca</taxon>
        <taxon>Bivalvia</taxon>
        <taxon>Autobranchia</taxon>
        <taxon>Heteroconchia</taxon>
        <taxon>Palaeoheterodonta</taxon>
        <taxon>Unionida</taxon>
        <taxon>Unionoidea</taxon>
        <taxon>Unionidae</taxon>
        <taxon>Ambleminae</taxon>
        <taxon>Lampsilini</taxon>
        <taxon>Potamilus</taxon>
    </lineage>
</organism>
<dbReference type="GO" id="GO:0070531">
    <property type="term" value="C:BRCA1-A complex"/>
    <property type="evidence" value="ECO:0007669"/>
    <property type="project" value="TreeGrafter"/>
</dbReference>
<dbReference type="InterPro" id="IPR002110">
    <property type="entry name" value="Ankyrin_rpt"/>
</dbReference>
<dbReference type="Proteomes" id="UP001195483">
    <property type="component" value="Unassembled WGS sequence"/>
</dbReference>
<evidence type="ECO:0000313" key="5">
    <source>
        <dbReference type="EMBL" id="KAK3580166.1"/>
    </source>
</evidence>
<protein>
    <submittedName>
        <fullName evidence="5">Uncharacterized protein</fullName>
    </submittedName>
</protein>
<dbReference type="GO" id="GO:0004842">
    <property type="term" value="F:ubiquitin-protein transferase activity"/>
    <property type="evidence" value="ECO:0007669"/>
    <property type="project" value="TreeGrafter"/>
</dbReference>
<dbReference type="PANTHER" id="PTHR24171:SF8">
    <property type="entry name" value="BRCA1-ASSOCIATED RING DOMAIN PROTEIN 1"/>
    <property type="match status" value="1"/>
</dbReference>
<feature type="region of interest" description="Disordered" evidence="4">
    <location>
        <begin position="1"/>
        <end position="55"/>
    </location>
</feature>